<accession>A0A5J6MN04</accession>
<evidence type="ECO:0000313" key="5">
    <source>
        <dbReference type="EMBL" id="QEX16116.1"/>
    </source>
</evidence>
<dbReference type="EMBL" id="CP042906">
    <property type="protein sequence ID" value="QEX16116.1"/>
    <property type="molecule type" value="Genomic_DNA"/>
</dbReference>
<keyword evidence="2" id="KW-0479">Metal-binding</keyword>
<feature type="chain" id="PRO_5023869847" description="Superoxide dismutase [Cu-Zn]" evidence="3">
    <location>
        <begin position="16"/>
        <end position="166"/>
    </location>
</feature>
<sequence length="166" mass="16829">MTLLALGLAIGTAQAATSQSSDLVGADGGTIGKITVTDAPHGVLLRITAKGLTPGWHGVHFHEKADCSAPTFKSAGAHVHSMTPVTHGLLNPQANDDGDLPNLYVAADGSVTVELYSTLVSLKGAGERPALLDADGSSVVIHANPDDYMTQPIGGAGDRVACAPIK</sequence>
<dbReference type="Proteomes" id="UP000326202">
    <property type="component" value="Chromosome"/>
</dbReference>
<comment type="cofactor">
    <cofactor evidence="2">
        <name>Zn(2+)</name>
        <dbReference type="ChEBI" id="CHEBI:29105"/>
    </cofactor>
    <text evidence="2">Binds 1 zinc ion per subunit.</text>
</comment>
<comment type="catalytic activity">
    <reaction evidence="2">
        <text>2 superoxide + 2 H(+) = H2O2 + O2</text>
        <dbReference type="Rhea" id="RHEA:20696"/>
        <dbReference type="ChEBI" id="CHEBI:15378"/>
        <dbReference type="ChEBI" id="CHEBI:15379"/>
        <dbReference type="ChEBI" id="CHEBI:16240"/>
        <dbReference type="ChEBI" id="CHEBI:18421"/>
        <dbReference type="EC" id="1.15.1.1"/>
    </reaction>
</comment>
<gene>
    <name evidence="5" type="primary">sodC</name>
    <name evidence="5" type="ORF">FRZ44_14080</name>
</gene>
<dbReference type="PANTHER" id="PTHR10003">
    <property type="entry name" value="SUPEROXIDE DISMUTASE CU-ZN -RELATED"/>
    <property type="match status" value="1"/>
</dbReference>
<dbReference type="InterPro" id="IPR024134">
    <property type="entry name" value="SOD_Cu/Zn_/chaperone"/>
</dbReference>
<dbReference type="CDD" id="cd00305">
    <property type="entry name" value="Cu-Zn_Superoxide_Dismutase"/>
    <property type="match status" value="1"/>
</dbReference>
<evidence type="ECO:0000259" key="4">
    <source>
        <dbReference type="Pfam" id="PF00080"/>
    </source>
</evidence>
<feature type="signal peptide" evidence="3">
    <location>
        <begin position="1"/>
        <end position="15"/>
    </location>
</feature>
<proteinExistence type="inferred from homology"/>
<dbReference type="GO" id="GO:0005507">
    <property type="term" value="F:copper ion binding"/>
    <property type="evidence" value="ECO:0007669"/>
    <property type="project" value="InterPro"/>
</dbReference>
<dbReference type="PROSITE" id="PS00332">
    <property type="entry name" value="SOD_CU_ZN_2"/>
    <property type="match status" value="1"/>
</dbReference>
<dbReference type="RefSeq" id="WP_225308580.1">
    <property type="nucleotide sequence ID" value="NZ_CP042906.1"/>
</dbReference>
<dbReference type="NCBIfam" id="NF047632">
    <property type="entry name" value="SodCCaul"/>
    <property type="match status" value="1"/>
</dbReference>
<dbReference type="Gene3D" id="2.60.40.200">
    <property type="entry name" value="Superoxide dismutase, copper/zinc binding domain"/>
    <property type="match status" value="1"/>
</dbReference>
<keyword evidence="2" id="KW-0560">Oxidoreductase</keyword>
<keyword evidence="3" id="KW-0732">Signal</keyword>
<dbReference type="InterPro" id="IPR036423">
    <property type="entry name" value="SOD-like_Cu/Zn_dom_sf"/>
</dbReference>
<comment type="similarity">
    <text evidence="1 2">Belongs to the Cu-Zn superoxide dismutase family.</text>
</comment>
<name>A0A5J6MN04_9PROT</name>
<evidence type="ECO:0000256" key="2">
    <source>
        <dbReference type="RuleBase" id="RU000393"/>
    </source>
</evidence>
<evidence type="ECO:0000256" key="1">
    <source>
        <dbReference type="ARBA" id="ARBA00010457"/>
    </source>
</evidence>
<evidence type="ECO:0000313" key="6">
    <source>
        <dbReference type="Proteomes" id="UP000326202"/>
    </source>
</evidence>
<comment type="function">
    <text evidence="2">Destroys radicals which are normally produced within the cells and which are toxic to biological systems.</text>
</comment>
<evidence type="ECO:0000256" key="3">
    <source>
        <dbReference type="SAM" id="SignalP"/>
    </source>
</evidence>
<keyword evidence="6" id="KW-1185">Reference proteome</keyword>
<keyword evidence="2" id="KW-0186">Copper</keyword>
<dbReference type="EC" id="1.15.1.1" evidence="2"/>
<dbReference type="KEGG" id="htq:FRZ44_14080"/>
<dbReference type="InterPro" id="IPR001424">
    <property type="entry name" value="SOD_Cu_Zn_dom"/>
</dbReference>
<reference evidence="5 6" key="1">
    <citation type="submission" date="2019-08" db="EMBL/GenBank/DDBJ databases">
        <title>Hyperibacter terrae gen. nov., sp. nov. and Hyperibacter viscosus sp. nov., two new members in the family Rhodospirillaceae isolated from the rhizosphere of Hypericum perforatum.</title>
        <authorList>
            <person name="Noviana Z."/>
        </authorList>
    </citation>
    <scope>NUCLEOTIDE SEQUENCE [LARGE SCALE GENOMIC DNA]</scope>
    <source>
        <strain evidence="5 6">R5913</strain>
    </source>
</reference>
<protein>
    <recommendedName>
        <fullName evidence="2">Superoxide dismutase [Cu-Zn]</fullName>
        <ecNumber evidence="2">1.15.1.1</ecNumber>
    </recommendedName>
</protein>
<dbReference type="AlphaFoldDB" id="A0A5J6MN04"/>
<keyword evidence="2" id="KW-0862">Zinc</keyword>
<organism evidence="5 6">
    <name type="scientific">Hypericibacter terrae</name>
    <dbReference type="NCBI Taxonomy" id="2602015"/>
    <lineage>
        <taxon>Bacteria</taxon>
        <taxon>Pseudomonadati</taxon>
        <taxon>Pseudomonadota</taxon>
        <taxon>Alphaproteobacteria</taxon>
        <taxon>Rhodospirillales</taxon>
        <taxon>Dongiaceae</taxon>
        <taxon>Hypericibacter</taxon>
    </lineage>
</organism>
<dbReference type="Pfam" id="PF00080">
    <property type="entry name" value="Sod_Cu"/>
    <property type="match status" value="1"/>
</dbReference>
<dbReference type="SUPFAM" id="SSF49329">
    <property type="entry name" value="Cu,Zn superoxide dismutase-like"/>
    <property type="match status" value="1"/>
</dbReference>
<feature type="domain" description="Superoxide dismutase copper/zinc binding" evidence="4">
    <location>
        <begin position="32"/>
        <end position="165"/>
    </location>
</feature>
<dbReference type="InterPro" id="IPR018152">
    <property type="entry name" value="SOD_Cu/Zn_BS"/>
</dbReference>
<comment type="cofactor">
    <cofactor evidence="2">
        <name>Cu cation</name>
        <dbReference type="ChEBI" id="CHEBI:23378"/>
    </cofactor>
    <text evidence="2">Binds 1 copper ion per subunit.</text>
</comment>
<dbReference type="GO" id="GO:0004784">
    <property type="term" value="F:superoxide dismutase activity"/>
    <property type="evidence" value="ECO:0007669"/>
    <property type="project" value="UniProtKB-EC"/>
</dbReference>